<gene>
    <name evidence="2" type="ORF">OR61_11055</name>
</gene>
<accession>A0AAJ0IYQ3</accession>
<dbReference type="Gene3D" id="2.60.40.1180">
    <property type="entry name" value="Golgi alpha-mannosidase II"/>
    <property type="match status" value="1"/>
</dbReference>
<evidence type="ECO:0000313" key="2">
    <source>
        <dbReference type="EMBL" id="KHM94708.1"/>
    </source>
</evidence>
<dbReference type="AlphaFoldDB" id="A0AAJ0IYQ3"/>
<evidence type="ECO:0000259" key="1">
    <source>
        <dbReference type="Pfam" id="PF22157"/>
    </source>
</evidence>
<dbReference type="SUPFAM" id="SSF51011">
    <property type="entry name" value="Glycosyl hydrolase domain"/>
    <property type="match status" value="1"/>
</dbReference>
<feature type="domain" description="Sucrose hydrolase-like C-terminal" evidence="1">
    <location>
        <begin position="32"/>
        <end position="88"/>
    </location>
</feature>
<dbReference type="InterPro" id="IPR013780">
    <property type="entry name" value="Glyco_hydro_b"/>
</dbReference>
<name>A0AAJ0IYQ3_9XANT</name>
<comment type="caution">
    <text evidence="2">The sequence shown here is derived from an EMBL/GenBank/DDBJ whole genome shotgun (WGS) entry which is preliminary data.</text>
</comment>
<dbReference type="InterPro" id="IPR054049">
    <property type="entry name" value="SupH-like_C"/>
</dbReference>
<sequence>IQQRAALPALAADRALGSVALDNPQLFALTRGDSFIAVHNFSDQLLDVVLAGKLSGQWRVVTGQRNAVAEPPGDDLHLTLPGYAVRWLERID</sequence>
<evidence type="ECO:0000313" key="3">
    <source>
        <dbReference type="Proteomes" id="UP000030969"/>
    </source>
</evidence>
<protein>
    <recommendedName>
        <fullName evidence="1">Sucrose hydrolase-like C-terminal domain-containing protein</fullName>
    </recommendedName>
</protein>
<feature type="non-terminal residue" evidence="2">
    <location>
        <position position="1"/>
    </location>
</feature>
<dbReference type="Pfam" id="PF22157">
    <property type="entry name" value="SupH-like_C"/>
    <property type="match status" value="1"/>
</dbReference>
<dbReference type="Proteomes" id="UP000030969">
    <property type="component" value="Unassembled WGS sequence"/>
</dbReference>
<dbReference type="EMBL" id="JSYJ01000056">
    <property type="protein sequence ID" value="KHM94708.1"/>
    <property type="molecule type" value="Genomic_DNA"/>
</dbReference>
<organism evidence="2 3">
    <name type="scientific">Xanthomonas vesicatoria</name>
    <dbReference type="NCBI Taxonomy" id="56460"/>
    <lineage>
        <taxon>Bacteria</taxon>
        <taxon>Pseudomonadati</taxon>
        <taxon>Pseudomonadota</taxon>
        <taxon>Gammaproteobacteria</taxon>
        <taxon>Lysobacterales</taxon>
        <taxon>Lysobacteraceae</taxon>
        <taxon>Xanthomonas</taxon>
    </lineage>
</organism>
<reference evidence="2 3" key="1">
    <citation type="submission" date="2014-11" db="EMBL/GenBank/DDBJ databases">
        <title>Draft Genome Sequences of Xanthomonas vesicatoria Strains from the Balkan Peninsula.</title>
        <authorList>
            <person name="Vancheva T."/>
            <person name="Lefeuvre P."/>
            <person name="Bogatzevska N."/>
            <person name="Moncheva P."/>
            <person name="Koebnik R."/>
        </authorList>
    </citation>
    <scope>NUCLEOTIDE SEQUENCE [LARGE SCALE GENOMIC DNA]</scope>
    <source>
        <strain evidence="2 3">53M</strain>
    </source>
</reference>
<proteinExistence type="predicted"/>